<feature type="transmembrane region" description="Helical" evidence="1">
    <location>
        <begin position="29"/>
        <end position="47"/>
    </location>
</feature>
<protein>
    <submittedName>
        <fullName evidence="2">Uncharacterized protein</fullName>
    </submittedName>
</protein>
<keyword evidence="1" id="KW-0812">Transmembrane</keyword>
<name>A0ABQ4UGI9_9HYPH</name>
<keyword evidence="1" id="KW-1133">Transmembrane helix</keyword>
<evidence type="ECO:0000313" key="3">
    <source>
        <dbReference type="Proteomes" id="UP001055039"/>
    </source>
</evidence>
<dbReference type="EMBL" id="BPRC01000010">
    <property type="protein sequence ID" value="GJE65811.1"/>
    <property type="molecule type" value="Genomic_DNA"/>
</dbReference>
<organism evidence="2 3">
    <name type="scientific">Methylorubrum aminovorans</name>
    <dbReference type="NCBI Taxonomy" id="269069"/>
    <lineage>
        <taxon>Bacteria</taxon>
        <taxon>Pseudomonadati</taxon>
        <taxon>Pseudomonadota</taxon>
        <taxon>Alphaproteobacteria</taxon>
        <taxon>Hyphomicrobiales</taxon>
        <taxon>Methylobacteriaceae</taxon>
        <taxon>Methylorubrum</taxon>
    </lineage>
</organism>
<sequence length="48" mass="4647">MVALALIFGALAVVGFARAALHGSPSALAVGVVDAAAAGLCWLAGWLP</sequence>
<keyword evidence="1" id="KW-0472">Membrane</keyword>
<accession>A0ABQ4UGI9</accession>
<keyword evidence="3" id="KW-1185">Reference proteome</keyword>
<proteinExistence type="predicted"/>
<gene>
    <name evidence="2" type="ORF">LNAOJCKE_3024</name>
</gene>
<dbReference type="RefSeq" id="WP_238225248.1">
    <property type="nucleotide sequence ID" value="NZ_BAAADH010000077.1"/>
</dbReference>
<reference evidence="2" key="2">
    <citation type="submission" date="2021-08" db="EMBL/GenBank/DDBJ databases">
        <authorList>
            <person name="Tani A."/>
            <person name="Ola A."/>
            <person name="Ogura Y."/>
            <person name="Katsura K."/>
            <person name="Hayashi T."/>
        </authorList>
    </citation>
    <scope>NUCLEOTIDE SEQUENCE</scope>
    <source>
        <strain evidence="2">NBRC 15686</strain>
    </source>
</reference>
<evidence type="ECO:0000256" key="1">
    <source>
        <dbReference type="SAM" id="Phobius"/>
    </source>
</evidence>
<comment type="caution">
    <text evidence="2">The sequence shown here is derived from an EMBL/GenBank/DDBJ whole genome shotgun (WGS) entry which is preliminary data.</text>
</comment>
<evidence type="ECO:0000313" key="2">
    <source>
        <dbReference type="EMBL" id="GJE65811.1"/>
    </source>
</evidence>
<dbReference type="Proteomes" id="UP001055039">
    <property type="component" value="Unassembled WGS sequence"/>
</dbReference>
<reference evidence="2" key="1">
    <citation type="journal article" date="2021" name="Front. Microbiol.">
        <title>Comprehensive Comparative Genomics and Phenotyping of Methylobacterium Species.</title>
        <authorList>
            <person name="Alessa O."/>
            <person name="Ogura Y."/>
            <person name="Fujitani Y."/>
            <person name="Takami H."/>
            <person name="Hayashi T."/>
            <person name="Sahin N."/>
            <person name="Tani A."/>
        </authorList>
    </citation>
    <scope>NUCLEOTIDE SEQUENCE</scope>
    <source>
        <strain evidence="2">NBRC 15686</strain>
    </source>
</reference>